<feature type="transmembrane region" description="Helical" evidence="1">
    <location>
        <begin position="31"/>
        <end position="49"/>
    </location>
</feature>
<keyword evidence="1" id="KW-0472">Membrane</keyword>
<dbReference type="Proteomes" id="UP000824107">
    <property type="component" value="Unassembled WGS sequence"/>
</dbReference>
<dbReference type="AlphaFoldDB" id="A0A9D1M582"/>
<feature type="transmembrane region" description="Helical" evidence="1">
    <location>
        <begin position="150"/>
        <end position="169"/>
    </location>
</feature>
<organism evidence="2 3">
    <name type="scientific">Candidatus Scatocola faecipullorum</name>
    <dbReference type="NCBI Taxonomy" id="2840917"/>
    <lineage>
        <taxon>Bacteria</taxon>
        <taxon>Pseudomonadati</taxon>
        <taxon>Pseudomonadota</taxon>
        <taxon>Alphaproteobacteria</taxon>
        <taxon>Rhodospirillales</taxon>
        <taxon>Rhodospirillaceae</taxon>
        <taxon>Rhodospirillaceae incertae sedis</taxon>
        <taxon>Candidatus Scatocola</taxon>
    </lineage>
</organism>
<sequence length="211" mass="24909">MDILLNGILWAFLRRWYGGLEFKIQLLNKRFVKTIVMVTAMTAVLVYDWSSPKLIAISLLYALWIQFQFWSRAVGAILDCGRNHTQTKRNYNRWYVRPLNWFYRAERKDTRYKKSYDFWFSEMRYGFPMIAVWGVNALLIRFGIMPEEPSYAGLIVIGLLSGPVYFGSYKLFDHHNEMYCLPAWIGQSKNLSEIVFGFIFGAGLWLTVYGW</sequence>
<keyword evidence="1" id="KW-0812">Transmembrane</keyword>
<evidence type="ECO:0000313" key="2">
    <source>
        <dbReference type="EMBL" id="HIU53896.1"/>
    </source>
</evidence>
<feature type="transmembrane region" description="Helical" evidence="1">
    <location>
        <begin position="190"/>
        <end position="208"/>
    </location>
</feature>
<reference evidence="2" key="2">
    <citation type="journal article" date="2021" name="PeerJ">
        <title>Extensive microbial diversity within the chicken gut microbiome revealed by metagenomics and culture.</title>
        <authorList>
            <person name="Gilroy R."/>
            <person name="Ravi A."/>
            <person name="Getino M."/>
            <person name="Pursley I."/>
            <person name="Horton D.L."/>
            <person name="Alikhan N.F."/>
            <person name="Baker D."/>
            <person name="Gharbi K."/>
            <person name="Hall N."/>
            <person name="Watson M."/>
            <person name="Adriaenssens E.M."/>
            <person name="Foster-Nyarko E."/>
            <person name="Jarju S."/>
            <person name="Secka A."/>
            <person name="Antonio M."/>
            <person name="Oren A."/>
            <person name="Chaudhuri R.R."/>
            <person name="La Ragione R."/>
            <person name="Hildebrand F."/>
            <person name="Pallen M.J."/>
        </authorList>
    </citation>
    <scope>NUCLEOTIDE SEQUENCE</scope>
    <source>
        <strain evidence="2">ChiW3-316</strain>
    </source>
</reference>
<reference evidence="2" key="1">
    <citation type="submission" date="2020-10" db="EMBL/GenBank/DDBJ databases">
        <authorList>
            <person name="Gilroy R."/>
        </authorList>
    </citation>
    <scope>NUCLEOTIDE SEQUENCE</scope>
    <source>
        <strain evidence="2">ChiW3-316</strain>
    </source>
</reference>
<gene>
    <name evidence="2" type="ORF">IAD20_07435</name>
</gene>
<evidence type="ECO:0000256" key="1">
    <source>
        <dbReference type="SAM" id="Phobius"/>
    </source>
</evidence>
<evidence type="ECO:0000313" key="3">
    <source>
        <dbReference type="Proteomes" id="UP000824107"/>
    </source>
</evidence>
<feature type="transmembrane region" description="Helical" evidence="1">
    <location>
        <begin position="125"/>
        <end position="144"/>
    </location>
</feature>
<comment type="caution">
    <text evidence="2">The sequence shown here is derived from an EMBL/GenBank/DDBJ whole genome shotgun (WGS) entry which is preliminary data.</text>
</comment>
<name>A0A9D1M582_9PROT</name>
<accession>A0A9D1M582</accession>
<keyword evidence="1" id="KW-1133">Transmembrane helix</keyword>
<feature type="transmembrane region" description="Helical" evidence="1">
    <location>
        <begin position="55"/>
        <end position="78"/>
    </location>
</feature>
<proteinExistence type="predicted"/>
<protein>
    <submittedName>
        <fullName evidence="2">Uncharacterized protein</fullName>
    </submittedName>
</protein>
<dbReference type="EMBL" id="DVNC01000050">
    <property type="protein sequence ID" value="HIU53896.1"/>
    <property type="molecule type" value="Genomic_DNA"/>
</dbReference>